<name>A0ABU5DMF5_9BURK</name>
<sequence length="157" mass="17109">MPAQAPPLGDALLKALQALGAELRLRRERLGITAMAAAESAGMSRWSWARIEAGEPSVTMGAYLGAAQALGLELHWLDPNAAAPQPVPEIASVRIDRYPQLQRLAWQQAGTTELTAQEALAVYERNWRHIDQAKLEPRERELIDTLTKAVGGGRPLV</sequence>
<reference evidence="2 3" key="1">
    <citation type="submission" date="2023-11" db="EMBL/GenBank/DDBJ databases">
        <title>Paucibacter sp. nov., isolated from fresh soil in Korea.</title>
        <authorList>
            <person name="Le N.T.T."/>
        </authorList>
    </citation>
    <scope>NUCLEOTIDE SEQUENCE [LARGE SCALE GENOMIC DNA]</scope>
    <source>
        <strain evidence="2 3">R3-3</strain>
    </source>
</reference>
<evidence type="ECO:0000313" key="2">
    <source>
        <dbReference type="EMBL" id="MDY0747463.1"/>
    </source>
</evidence>
<dbReference type="InterPro" id="IPR010982">
    <property type="entry name" value="Lambda_DNA-bd_dom_sf"/>
</dbReference>
<evidence type="ECO:0000313" key="3">
    <source>
        <dbReference type="Proteomes" id="UP001285263"/>
    </source>
</evidence>
<dbReference type="Pfam" id="PF13560">
    <property type="entry name" value="HTH_31"/>
    <property type="match status" value="1"/>
</dbReference>
<dbReference type="EMBL" id="JAXCLA010000008">
    <property type="protein sequence ID" value="MDY0747463.1"/>
    <property type="molecule type" value="Genomic_DNA"/>
</dbReference>
<organism evidence="2 3">
    <name type="scientific">Roseateles agri</name>
    <dbReference type="NCBI Taxonomy" id="3098619"/>
    <lineage>
        <taxon>Bacteria</taxon>
        <taxon>Pseudomonadati</taxon>
        <taxon>Pseudomonadota</taxon>
        <taxon>Betaproteobacteria</taxon>
        <taxon>Burkholderiales</taxon>
        <taxon>Sphaerotilaceae</taxon>
        <taxon>Roseateles</taxon>
    </lineage>
</organism>
<dbReference type="Gene3D" id="1.10.260.40">
    <property type="entry name" value="lambda repressor-like DNA-binding domains"/>
    <property type="match status" value="1"/>
</dbReference>
<dbReference type="InterPro" id="IPR001387">
    <property type="entry name" value="Cro/C1-type_HTH"/>
</dbReference>
<accession>A0ABU5DMF5</accession>
<proteinExistence type="predicted"/>
<dbReference type="CDD" id="cd00093">
    <property type="entry name" value="HTH_XRE"/>
    <property type="match status" value="1"/>
</dbReference>
<protein>
    <submittedName>
        <fullName evidence="2">Helix-turn-helix transcriptional regulator</fullName>
    </submittedName>
</protein>
<gene>
    <name evidence="2" type="ORF">SNE35_23365</name>
</gene>
<dbReference type="Proteomes" id="UP001285263">
    <property type="component" value="Unassembled WGS sequence"/>
</dbReference>
<dbReference type="SMART" id="SM00530">
    <property type="entry name" value="HTH_XRE"/>
    <property type="match status" value="1"/>
</dbReference>
<feature type="domain" description="HTH cro/C1-type" evidence="1">
    <location>
        <begin position="22"/>
        <end position="77"/>
    </location>
</feature>
<keyword evidence="3" id="KW-1185">Reference proteome</keyword>
<dbReference type="SUPFAM" id="SSF47413">
    <property type="entry name" value="lambda repressor-like DNA-binding domains"/>
    <property type="match status" value="1"/>
</dbReference>
<dbReference type="RefSeq" id="WP_320425432.1">
    <property type="nucleotide sequence ID" value="NZ_JAXCLA010000008.1"/>
</dbReference>
<evidence type="ECO:0000259" key="1">
    <source>
        <dbReference type="SMART" id="SM00530"/>
    </source>
</evidence>
<comment type="caution">
    <text evidence="2">The sequence shown here is derived from an EMBL/GenBank/DDBJ whole genome shotgun (WGS) entry which is preliminary data.</text>
</comment>